<gene>
    <name evidence="5" type="ORF">MNBD_GAMMA06-1006</name>
</gene>
<dbReference type="AlphaFoldDB" id="A0A3B0X524"/>
<dbReference type="GO" id="GO:0005737">
    <property type="term" value="C:cytoplasm"/>
    <property type="evidence" value="ECO:0007669"/>
    <property type="project" value="TreeGrafter"/>
</dbReference>
<dbReference type="InterPro" id="IPR025532">
    <property type="entry name" value="G6P_1-epimerase"/>
</dbReference>
<name>A0A3B0X524_9ZZZZ</name>
<dbReference type="Pfam" id="PF01263">
    <property type="entry name" value="Aldose_epim"/>
    <property type="match status" value="1"/>
</dbReference>
<dbReference type="EMBL" id="UOFD01000022">
    <property type="protein sequence ID" value="VAW51014.1"/>
    <property type="molecule type" value="Genomic_DNA"/>
</dbReference>
<dbReference type="GO" id="GO:0047938">
    <property type="term" value="F:glucose-6-phosphate 1-epimerase activity"/>
    <property type="evidence" value="ECO:0007669"/>
    <property type="project" value="UniProtKB-EC"/>
</dbReference>
<comment type="similarity">
    <text evidence="2">Belongs to the glucose-6-phosphate 1-epimerase family.</text>
</comment>
<dbReference type="InterPro" id="IPR014718">
    <property type="entry name" value="GH-type_carb-bd"/>
</dbReference>
<dbReference type="InterPro" id="IPR011013">
    <property type="entry name" value="Gal_mutarotase_sf_dom"/>
</dbReference>
<keyword evidence="4" id="KW-0413">Isomerase</keyword>
<dbReference type="PANTHER" id="PTHR11122">
    <property type="entry name" value="APOSPORY-ASSOCIATED PROTEIN C-RELATED"/>
    <property type="match status" value="1"/>
</dbReference>
<evidence type="ECO:0000256" key="4">
    <source>
        <dbReference type="ARBA" id="ARBA00023235"/>
    </source>
</evidence>
<evidence type="ECO:0000256" key="2">
    <source>
        <dbReference type="ARBA" id="ARBA00005866"/>
    </source>
</evidence>
<protein>
    <recommendedName>
        <fullName evidence="3">glucose-6-phosphate 1-epimerase</fullName>
        <ecNumber evidence="3">5.1.3.15</ecNumber>
    </recommendedName>
</protein>
<accession>A0A3B0X524</accession>
<dbReference type="SUPFAM" id="SSF74650">
    <property type="entry name" value="Galactose mutarotase-like"/>
    <property type="match status" value="1"/>
</dbReference>
<sequence>MSNNSGSVKLKAMNQTTLKPEHLSVEQLNKVFALKTADNNLSFKLGEGGIPLVEIYNQYGSALISLQGAHLLSWVPEGEEDVIWLSKEANFSAGKSVRGGVPICWPWFGAHKTNTNYPAHGFARTTNWQVIKTEALDDGGTRISFTTQPQAETIEMWLPDTSVQFQISLGKKLEMELITHNNGVAPVTISQALHTYFKVGDVSKVLLHGLDDTDYLDKLENFKRKVQHGPISIDEEVDRIYLDTVNDCVIEDKSLNRNIVIIKCGSHSTVVWNPWEETANKMGDLGHLGYKQMLCVESSNAADDAVVIQPGKAHQLWVQYEVQGTGS</sequence>
<dbReference type="CDD" id="cd09020">
    <property type="entry name" value="D-hex-6-P-epi_like"/>
    <property type="match status" value="1"/>
</dbReference>
<comment type="catalytic activity">
    <reaction evidence="1">
        <text>alpha-D-glucose 6-phosphate = beta-D-glucose 6-phosphate</text>
        <dbReference type="Rhea" id="RHEA:16249"/>
        <dbReference type="ChEBI" id="CHEBI:58225"/>
        <dbReference type="ChEBI" id="CHEBI:58247"/>
        <dbReference type="EC" id="5.1.3.15"/>
    </reaction>
</comment>
<dbReference type="InterPro" id="IPR008183">
    <property type="entry name" value="Aldose_1/G6P_1-epimerase"/>
</dbReference>
<evidence type="ECO:0000256" key="1">
    <source>
        <dbReference type="ARBA" id="ARBA00001096"/>
    </source>
</evidence>
<dbReference type="EC" id="5.1.3.15" evidence="3"/>
<evidence type="ECO:0000256" key="3">
    <source>
        <dbReference type="ARBA" id="ARBA00012083"/>
    </source>
</evidence>
<reference evidence="5" key="1">
    <citation type="submission" date="2018-06" db="EMBL/GenBank/DDBJ databases">
        <authorList>
            <person name="Zhirakovskaya E."/>
        </authorList>
    </citation>
    <scope>NUCLEOTIDE SEQUENCE</scope>
</reference>
<dbReference type="GO" id="GO:0005975">
    <property type="term" value="P:carbohydrate metabolic process"/>
    <property type="evidence" value="ECO:0007669"/>
    <property type="project" value="InterPro"/>
</dbReference>
<dbReference type="Gene3D" id="2.70.98.10">
    <property type="match status" value="1"/>
</dbReference>
<dbReference type="GO" id="GO:0030246">
    <property type="term" value="F:carbohydrate binding"/>
    <property type="evidence" value="ECO:0007669"/>
    <property type="project" value="InterPro"/>
</dbReference>
<dbReference type="PANTHER" id="PTHR11122:SF13">
    <property type="entry name" value="GLUCOSE-6-PHOSPHATE 1-EPIMERASE"/>
    <property type="match status" value="1"/>
</dbReference>
<evidence type="ECO:0000313" key="5">
    <source>
        <dbReference type="EMBL" id="VAW51014.1"/>
    </source>
</evidence>
<organism evidence="5">
    <name type="scientific">hydrothermal vent metagenome</name>
    <dbReference type="NCBI Taxonomy" id="652676"/>
    <lineage>
        <taxon>unclassified sequences</taxon>
        <taxon>metagenomes</taxon>
        <taxon>ecological metagenomes</taxon>
    </lineage>
</organism>
<proteinExistence type="inferred from homology"/>